<dbReference type="Proteomes" id="UP000593562">
    <property type="component" value="Unassembled WGS sequence"/>
</dbReference>
<keyword evidence="3" id="KW-1185">Reference proteome</keyword>
<evidence type="ECO:0000313" key="3">
    <source>
        <dbReference type="Proteomes" id="UP000593562"/>
    </source>
</evidence>
<dbReference type="AlphaFoldDB" id="A0A7J7C0M4"/>
<feature type="domain" description="F-box" evidence="1">
    <location>
        <begin position="2"/>
        <end position="31"/>
    </location>
</feature>
<dbReference type="Pfam" id="PF00646">
    <property type="entry name" value="F-box"/>
    <property type="match status" value="1"/>
</dbReference>
<name>A0A7J7C0M4_TRIWF</name>
<dbReference type="InterPro" id="IPR050796">
    <property type="entry name" value="SCF_F-box_component"/>
</dbReference>
<dbReference type="EMBL" id="JAAARO010000022">
    <property type="protein sequence ID" value="KAF5727709.1"/>
    <property type="molecule type" value="Genomic_DNA"/>
</dbReference>
<dbReference type="PANTHER" id="PTHR31672:SF13">
    <property type="entry name" value="F-BOX PROTEIN CPR30-LIKE"/>
    <property type="match status" value="1"/>
</dbReference>
<accession>A0A7J7C0M4</accession>
<evidence type="ECO:0000313" key="2">
    <source>
        <dbReference type="EMBL" id="KAF5727709.1"/>
    </source>
</evidence>
<dbReference type="InterPro" id="IPR036047">
    <property type="entry name" value="F-box-like_dom_sf"/>
</dbReference>
<proteinExistence type="predicted"/>
<sequence length="158" mass="17328">MDILSRLSAKSLVRFKSVSKPWKSLVDDPCFINMHMLIRAKTKQLILQLEPTEPILSMELDSLDKAQTVNLQPELETSYKYITVIGSCNGLLALYCCNNNSGEEDIVICNIATREHKTIPILMPFAGHTHVGEGIGGGLGFGYDEVGDFEPLSGAKDG</sequence>
<dbReference type="Gene3D" id="1.20.1280.50">
    <property type="match status" value="1"/>
</dbReference>
<dbReference type="InParanoid" id="A0A7J7C0M4"/>
<protein>
    <submittedName>
        <fullName evidence="2">F-box protein CPR30</fullName>
    </submittedName>
</protein>
<dbReference type="SUPFAM" id="SSF81383">
    <property type="entry name" value="F-box domain"/>
    <property type="match status" value="1"/>
</dbReference>
<dbReference type="InterPro" id="IPR001810">
    <property type="entry name" value="F-box_dom"/>
</dbReference>
<reference evidence="2 3" key="1">
    <citation type="journal article" date="2020" name="Nat. Commun.">
        <title>Genome of Tripterygium wilfordii and identification of cytochrome P450 involved in triptolide biosynthesis.</title>
        <authorList>
            <person name="Tu L."/>
            <person name="Su P."/>
            <person name="Zhang Z."/>
            <person name="Gao L."/>
            <person name="Wang J."/>
            <person name="Hu T."/>
            <person name="Zhou J."/>
            <person name="Zhang Y."/>
            <person name="Zhao Y."/>
            <person name="Liu Y."/>
            <person name="Song Y."/>
            <person name="Tong Y."/>
            <person name="Lu Y."/>
            <person name="Yang J."/>
            <person name="Xu C."/>
            <person name="Jia M."/>
            <person name="Peters R.J."/>
            <person name="Huang L."/>
            <person name="Gao W."/>
        </authorList>
    </citation>
    <scope>NUCLEOTIDE SEQUENCE [LARGE SCALE GENOMIC DNA]</scope>
    <source>
        <strain evidence="3">cv. XIE 37</strain>
        <tissue evidence="2">Leaf</tissue>
    </source>
</reference>
<evidence type="ECO:0000259" key="1">
    <source>
        <dbReference type="Pfam" id="PF00646"/>
    </source>
</evidence>
<gene>
    <name evidence="2" type="ORF">HS088_TW22G01406</name>
</gene>
<dbReference type="PANTHER" id="PTHR31672">
    <property type="entry name" value="BNACNNG10540D PROTEIN"/>
    <property type="match status" value="1"/>
</dbReference>
<comment type="caution">
    <text evidence="2">The sequence shown here is derived from an EMBL/GenBank/DDBJ whole genome shotgun (WGS) entry which is preliminary data.</text>
</comment>
<organism evidence="2 3">
    <name type="scientific">Tripterygium wilfordii</name>
    <name type="common">Thunder God vine</name>
    <dbReference type="NCBI Taxonomy" id="458696"/>
    <lineage>
        <taxon>Eukaryota</taxon>
        <taxon>Viridiplantae</taxon>
        <taxon>Streptophyta</taxon>
        <taxon>Embryophyta</taxon>
        <taxon>Tracheophyta</taxon>
        <taxon>Spermatophyta</taxon>
        <taxon>Magnoliopsida</taxon>
        <taxon>eudicotyledons</taxon>
        <taxon>Gunneridae</taxon>
        <taxon>Pentapetalae</taxon>
        <taxon>rosids</taxon>
        <taxon>fabids</taxon>
        <taxon>Celastrales</taxon>
        <taxon>Celastraceae</taxon>
        <taxon>Tripterygium</taxon>
    </lineage>
</organism>